<dbReference type="KEGG" id="vg:56136045"/>
<reference evidence="1 2" key="1">
    <citation type="submission" date="2019-06" db="EMBL/GenBank/DDBJ databases">
        <authorList>
            <person name="Kincaid V.D."/>
            <person name="Fuller A."/>
            <person name="Hodges K."/>
            <person name="Bansal M."/>
            <person name="Essig J."/>
            <person name="Johnson A."/>
        </authorList>
    </citation>
    <scope>NUCLEOTIDE SEQUENCE [LARGE SCALE GENOMIC DNA]</scope>
</reference>
<dbReference type="RefSeq" id="YP_009903769.1">
    <property type="nucleotide sequence ID" value="NC_049849.1"/>
</dbReference>
<name>A0A514CSX9_9CAUD</name>
<sequence>MDYRYHMRRAFNNHGWLTALNEKYPRIPVGCYACCKVVKYDNLKWIEESDGGKTAWCPHCDTDAITATSNRRKLQVIRDFAFSGFVRTPVRYVHTSSQASFAESAQLNGYREITFGYRMARHAVQVSLAMLYPDDKWTRQQGRELVWARFRAKQYLELTADDLFPKLRQRIKLELVDPQYLRDTLTLYVHANAKALLNRIKYETPMTEVRTYPVEDDEDDAVYATGEE</sequence>
<accession>A0A514CSX9</accession>
<dbReference type="EMBL" id="MN094788">
    <property type="protein sequence ID" value="QDH83570.1"/>
    <property type="molecule type" value="Genomic_DNA"/>
</dbReference>
<keyword evidence="2" id="KW-1185">Reference proteome</keyword>
<proteinExistence type="predicted"/>
<organism evidence="1 2">
    <name type="scientific">Achromobacter phage Motura</name>
    <dbReference type="NCBI Taxonomy" id="2591403"/>
    <lineage>
        <taxon>Viruses</taxon>
        <taxon>Duplodnaviria</taxon>
        <taxon>Heunggongvirae</taxon>
        <taxon>Uroviricota</taxon>
        <taxon>Caudoviricetes</taxon>
        <taxon>Moturavirus</taxon>
        <taxon>Moturavirus motura</taxon>
    </lineage>
</organism>
<evidence type="ECO:0000313" key="2">
    <source>
        <dbReference type="Proteomes" id="UP000320799"/>
    </source>
</evidence>
<dbReference type="GeneID" id="56136045"/>
<protein>
    <submittedName>
        <fullName evidence="1">Uncharacterized protein</fullName>
    </submittedName>
</protein>
<dbReference type="Proteomes" id="UP000320799">
    <property type="component" value="Segment"/>
</dbReference>
<evidence type="ECO:0000313" key="1">
    <source>
        <dbReference type="EMBL" id="QDH83570.1"/>
    </source>
</evidence>